<dbReference type="PROSITE" id="PS00518">
    <property type="entry name" value="ZF_RING_1"/>
    <property type="match status" value="1"/>
</dbReference>
<dbReference type="InterPro" id="IPR001841">
    <property type="entry name" value="Znf_RING"/>
</dbReference>
<dbReference type="CDD" id="cd16580">
    <property type="entry name" value="RING-HC_TRIM8_C-V"/>
    <property type="match status" value="1"/>
</dbReference>
<evidence type="ECO:0000256" key="12">
    <source>
        <dbReference type="ARBA" id="ARBA00022859"/>
    </source>
</evidence>
<name>A0A8J6G502_MICOH</name>
<dbReference type="Proteomes" id="UP000710432">
    <property type="component" value="Unassembled WGS sequence"/>
</dbReference>
<dbReference type="Pfam" id="PF13445">
    <property type="entry name" value="zf-RING_UBOX"/>
    <property type="match status" value="1"/>
</dbReference>
<accession>A0A8J6G502</accession>
<feature type="region of interest" description="Disordered" evidence="23">
    <location>
        <begin position="513"/>
        <end position="573"/>
    </location>
</feature>
<dbReference type="Gene3D" id="3.30.160.60">
    <property type="entry name" value="Classic Zinc Finger"/>
    <property type="match status" value="1"/>
</dbReference>
<evidence type="ECO:0000256" key="16">
    <source>
        <dbReference type="ARBA" id="ARBA00074094"/>
    </source>
</evidence>
<evidence type="ECO:0000256" key="6">
    <source>
        <dbReference type="ARBA" id="ARBA00022679"/>
    </source>
</evidence>
<dbReference type="AlphaFoldDB" id="A0A8J6G502"/>
<evidence type="ECO:0000256" key="4">
    <source>
        <dbReference type="ARBA" id="ARBA00012483"/>
    </source>
</evidence>
<evidence type="ECO:0000256" key="21">
    <source>
        <dbReference type="PROSITE-ProRule" id="PRU00175"/>
    </source>
</evidence>
<evidence type="ECO:0000256" key="1">
    <source>
        <dbReference type="ARBA" id="ARBA00000900"/>
    </source>
</evidence>
<evidence type="ECO:0000256" key="10">
    <source>
        <dbReference type="ARBA" id="ARBA00022786"/>
    </source>
</evidence>
<dbReference type="EMBL" id="JAATJU010025000">
    <property type="protein sequence ID" value="KAH0504556.1"/>
    <property type="molecule type" value="Genomic_DNA"/>
</dbReference>
<keyword evidence="6" id="KW-0808">Transferase</keyword>
<gene>
    <name evidence="25" type="ORF">LTLLF_182340</name>
</gene>
<evidence type="ECO:0000256" key="13">
    <source>
        <dbReference type="ARBA" id="ARBA00023054"/>
    </source>
</evidence>
<organism evidence="25 26">
    <name type="scientific">Microtus ochrogaster</name>
    <name type="common">Prairie vole</name>
    <dbReference type="NCBI Taxonomy" id="79684"/>
    <lineage>
        <taxon>Eukaryota</taxon>
        <taxon>Metazoa</taxon>
        <taxon>Chordata</taxon>
        <taxon>Craniata</taxon>
        <taxon>Vertebrata</taxon>
        <taxon>Euteleostomi</taxon>
        <taxon>Mammalia</taxon>
        <taxon>Eutheria</taxon>
        <taxon>Euarchontoglires</taxon>
        <taxon>Glires</taxon>
        <taxon>Rodentia</taxon>
        <taxon>Myomorpha</taxon>
        <taxon>Muroidea</taxon>
        <taxon>Cricetidae</taxon>
        <taxon>Arvicolinae</taxon>
        <taxon>Microtus</taxon>
    </lineage>
</organism>
<feature type="region of interest" description="Disordered" evidence="23">
    <location>
        <begin position="1"/>
        <end position="39"/>
    </location>
</feature>
<evidence type="ECO:0000256" key="2">
    <source>
        <dbReference type="ARBA" id="ARBA00004906"/>
    </source>
</evidence>
<dbReference type="FunFam" id="3.30.40.10:FF:000290">
    <property type="entry name" value="probable E3 ubiquitin-protein ligase TRIM8"/>
    <property type="match status" value="1"/>
</dbReference>
<dbReference type="SMART" id="SM00184">
    <property type="entry name" value="RING"/>
    <property type="match status" value="1"/>
</dbReference>
<evidence type="ECO:0000256" key="17">
    <source>
        <dbReference type="ARBA" id="ARBA00075511"/>
    </source>
</evidence>
<evidence type="ECO:0000256" key="20">
    <source>
        <dbReference type="ARBA" id="ARBA00083988"/>
    </source>
</evidence>
<protein>
    <recommendedName>
        <fullName evidence="16">E3 ubiquitin-protein ligase TRIM8</fullName>
        <ecNumber evidence="4">2.3.2.27</ecNumber>
    </recommendedName>
    <alternativeName>
        <fullName evidence="17">Glioblastoma-expressed RING finger protein</fullName>
    </alternativeName>
    <alternativeName>
        <fullName evidence="18">RING finger protein 27</fullName>
    </alternativeName>
    <alternativeName>
        <fullName evidence="20">RING-type E3 ubiquitin transferase TRIM8</fullName>
    </alternativeName>
    <alternativeName>
        <fullName evidence="19">Tripartite motif-containing protein 8</fullName>
    </alternativeName>
</protein>
<feature type="region of interest" description="Disordered" evidence="23">
    <location>
        <begin position="608"/>
        <end position="644"/>
    </location>
</feature>
<evidence type="ECO:0000256" key="9">
    <source>
        <dbReference type="ARBA" id="ARBA00022771"/>
    </source>
</evidence>
<evidence type="ECO:0000259" key="24">
    <source>
        <dbReference type="PROSITE" id="PS50089"/>
    </source>
</evidence>
<evidence type="ECO:0000256" key="5">
    <source>
        <dbReference type="ARBA" id="ARBA00022588"/>
    </source>
</evidence>
<dbReference type="InterPro" id="IPR027370">
    <property type="entry name" value="Znf-RING_euk"/>
</dbReference>
<feature type="coiled-coil region" evidence="22">
    <location>
        <begin position="309"/>
        <end position="368"/>
    </location>
</feature>
<comment type="function">
    <text evidence="14">E3 ubiquitin-protein ligase that participates in multiple biological processes including cell survival, differentiation, apoptosis, and in particular, the innate immune response. Participates in the activation of interferon-gamma signaling by promoting proteasomal degradation of the repressor SOCS1. Plays a positive role in the TNFalpha and IL-1beta signaling pathways. Mechanistically, induces the 'Lys-63'-linked polyubiquitination of MAP3K7/TAK1 component leading to the activation of NF-kappa-B. Also modulates STAT3 activity through negative regulation of PIAS3, either by degradation of PIAS3 through the ubiquitin-proteasome pathway or exclusion of PIAS3 from the nucleus. Negatively regulates TLR3/4-mediated innate immune response by catalyzing 'Lys-6'- and 'Lys-33'-linked polyubiquitination of TICAM1 and thereby disrupting the TICAM1-TBK1 interaction.</text>
</comment>
<sequence length="775" mass="84289">MTAPARTQRPAVGPPAPCNPQPAGQLGDARVTARGPPARLARRLRIEPASALARRRRRSRRRALREDPGSLLWGAGTRKALVTERLAGPAGTEAPGSVGPHLHQTDPQGWEIREVSGPLPAAAMAENWKNCFEEELICPICLHVFVEPVQLPCKHNFCRGCIGEAWAKDSGLVRCPECNQAYNQKPGLEKNLKLTNIVEKFNALHVEKPPTALHCVFCRRGPPLPAQKVCLRCEAPCCQSHVQTHLQQPSTARGHLLVEADDVRAWSCPQHNAYRLYHCEAEQVAVCQYCCYYSGAHQGHSVCDVEIRRNEIRKMLMKQQERLEEREQDIEDQLYKLESDKRLVEEKVSQLKEEVRLQYEKLHQLLDEDLRQTVEVLDKAQAKFCSENAAQALHLGERMQEAKKLLGSLQLLFDKTEDVSFMKNTKSVKILMDRTQTCTGSSLSPPKIGHLNSKLFLNEVAKKEKQLRKMLEGSFSTPVPFLQSVPLYPCGVNSSGAEKRKHSTAFPEASFLETSSGPVGSQYGAAGTASGEGQSGQPLGPCSSTQHLVALPGGAQPVHSSPVFPPSQYPNGSATQQPMLPQYGGRKILVCSVDNCYCSSEGLGGNNLSPPPPIGGGGSCGPDVQNPRGGQQEEGCGGGEPKQRKVRTPQLCCCGLQPWAPGIQGAAALSEETPGAGVGQQLLELLGGELFCCFLSFGNSGGGGGTAPRFQVPTILNGSVVLANSLTEARKCLCFFSYGVELRLPAMKEMLMKTCCSCCRAVGEPHYLVMAFTSF</sequence>
<dbReference type="GO" id="GO:0045087">
    <property type="term" value="P:innate immune response"/>
    <property type="evidence" value="ECO:0007669"/>
    <property type="project" value="UniProtKB-KW"/>
</dbReference>
<comment type="similarity">
    <text evidence="3">Belongs to the TRIM/RBCC family.</text>
</comment>
<feature type="compositionally biased region" description="Polar residues" evidence="23">
    <location>
        <begin position="531"/>
        <end position="547"/>
    </location>
</feature>
<keyword evidence="12" id="KW-0391">Immunity</keyword>
<evidence type="ECO:0000256" key="18">
    <source>
        <dbReference type="ARBA" id="ARBA00075537"/>
    </source>
</evidence>
<keyword evidence="10" id="KW-0833">Ubl conjugation pathway</keyword>
<dbReference type="CDD" id="cd19763">
    <property type="entry name" value="Bbox2_TRIM8_C-V"/>
    <property type="match status" value="1"/>
</dbReference>
<dbReference type="SUPFAM" id="SSF57845">
    <property type="entry name" value="B-box zinc-binding domain"/>
    <property type="match status" value="1"/>
</dbReference>
<dbReference type="GO" id="GO:0005634">
    <property type="term" value="C:nucleus"/>
    <property type="evidence" value="ECO:0007669"/>
    <property type="project" value="UniProtKB-ARBA"/>
</dbReference>
<keyword evidence="7" id="KW-0479">Metal-binding</keyword>
<dbReference type="PANTHER" id="PTHR25465:SF19">
    <property type="entry name" value="E3 UBIQUITIN-PROTEIN LIGASE TRIM8"/>
    <property type="match status" value="1"/>
</dbReference>
<evidence type="ECO:0000313" key="26">
    <source>
        <dbReference type="Proteomes" id="UP000710432"/>
    </source>
</evidence>
<evidence type="ECO:0000313" key="25">
    <source>
        <dbReference type="EMBL" id="KAH0504556.1"/>
    </source>
</evidence>
<keyword evidence="13 22" id="KW-0175">Coiled coil</keyword>
<dbReference type="GO" id="GO:0061630">
    <property type="term" value="F:ubiquitin protein ligase activity"/>
    <property type="evidence" value="ECO:0007669"/>
    <property type="project" value="UniProtKB-EC"/>
</dbReference>
<keyword evidence="9 21" id="KW-0863">Zinc-finger</keyword>
<evidence type="ECO:0000256" key="3">
    <source>
        <dbReference type="ARBA" id="ARBA00008518"/>
    </source>
</evidence>
<keyword evidence="8" id="KW-0677">Repeat</keyword>
<evidence type="ECO:0000256" key="11">
    <source>
        <dbReference type="ARBA" id="ARBA00022833"/>
    </source>
</evidence>
<keyword evidence="11" id="KW-0862">Zinc</keyword>
<comment type="subunit">
    <text evidence="15">Homodimer. Interacts with SOCS1 (via) SH2 domain and SOCS box. Interacts with HSP90AB1; prevents nucleus translocation of phosphorylated STAT3 and HSP90AB1. Interacts with MAP3K7/TAK1. Interacts with PIAS3. Interacts with TICAM1. Interacts with TRIM15; this interaction prevents TRIM8 cytoplasmic translocation.</text>
</comment>
<evidence type="ECO:0000256" key="8">
    <source>
        <dbReference type="ARBA" id="ARBA00022737"/>
    </source>
</evidence>
<dbReference type="CDD" id="cd19838">
    <property type="entry name" value="Bbox1_TRIM8_C-V"/>
    <property type="match status" value="1"/>
</dbReference>
<dbReference type="GO" id="GO:0005829">
    <property type="term" value="C:cytosol"/>
    <property type="evidence" value="ECO:0007669"/>
    <property type="project" value="UniProtKB-ARBA"/>
</dbReference>
<dbReference type="PROSITE" id="PS50089">
    <property type="entry name" value="ZF_RING_2"/>
    <property type="match status" value="1"/>
</dbReference>
<dbReference type="GO" id="GO:0008270">
    <property type="term" value="F:zinc ion binding"/>
    <property type="evidence" value="ECO:0007669"/>
    <property type="project" value="UniProtKB-KW"/>
</dbReference>
<evidence type="ECO:0000256" key="7">
    <source>
        <dbReference type="ARBA" id="ARBA00022723"/>
    </source>
</evidence>
<comment type="catalytic activity">
    <reaction evidence="1">
        <text>S-ubiquitinyl-[E2 ubiquitin-conjugating enzyme]-L-cysteine + [acceptor protein]-L-lysine = [E2 ubiquitin-conjugating enzyme]-L-cysteine + N(6)-ubiquitinyl-[acceptor protein]-L-lysine.</text>
        <dbReference type="EC" id="2.3.2.27"/>
    </reaction>
</comment>
<proteinExistence type="inferred from homology"/>
<dbReference type="SUPFAM" id="SSF57850">
    <property type="entry name" value="RING/U-box"/>
    <property type="match status" value="1"/>
</dbReference>
<dbReference type="EC" id="2.3.2.27" evidence="4"/>
<keyword evidence="5" id="KW-0399">Innate immunity</keyword>
<evidence type="ECO:0000256" key="19">
    <source>
        <dbReference type="ARBA" id="ARBA00079717"/>
    </source>
</evidence>
<dbReference type="InterPro" id="IPR017907">
    <property type="entry name" value="Znf_RING_CS"/>
</dbReference>
<evidence type="ECO:0000256" key="23">
    <source>
        <dbReference type="SAM" id="MobiDB-lite"/>
    </source>
</evidence>
<comment type="pathway">
    <text evidence="2">Protein modification; protein ubiquitination.</text>
</comment>
<dbReference type="PANTHER" id="PTHR25465">
    <property type="entry name" value="B-BOX DOMAIN CONTAINING"/>
    <property type="match status" value="1"/>
</dbReference>
<feature type="domain" description="RING-type" evidence="24">
    <location>
        <begin position="138"/>
        <end position="179"/>
    </location>
</feature>
<dbReference type="InterPro" id="IPR051051">
    <property type="entry name" value="E3_ubiq-ligase_TRIM/RNF"/>
</dbReference>
<comment type="caution">
    <text evidence="25">The sequence shown here is derived from an EMBL/GenBank/DDBJ whole genome shotgun (WGS) entry which is preliminary data.</text>
</comment>
<dbReference type="Gene3D" id="3.30.40.10">
    <property type="entry name" value="Zinc/RING finger domain, C3HC4 (zinc finger)"/>
    <property type="match status" value="1"/>
</dbReference>
<reference evidence="25" key="1">
    <citation type="submission" date="2020-03" db="EMBL/GenBank/DDBJ databases">
        <title>Studies in the Genomics of Life Span.</title>
        <authorList>
            <person name="Glass D."/>
        </authorList>
    </citation>
    <scope>NUCLEOTIDE SEQUENCE</scope>
    <source>
        <strain evidence="25">LTLLF</strain>
        <tissue evidence="25">Muscle</tissue>
    </source>
</reference>
<evidence type="ECO:0000256" key="22">
    <source>
        <dbReference type="SAM" id="Coils"/>
    </source>
</evidence>
<dbReference type="InterPro" id="IPR013083">
    <property type="entry name" value="Znf_RING/FYVE/PHD"/>
</dbReference>
<dbReference type="GO" id="GO:0044790">
    <property type="term" value="P:suppression of viral release by host"/>
    <property type="evidence" value="ECO:0007669"/>
    <property type="project" value="UniProtKB-ARBA"/>
</dbReference>
<dbReference type="InterPro" id="IPR058030">
    <property type="entry name" value="TRIM8/14/16/25/29/45/65_CC"/>
</dbReference>
<dbReference type="Pfam" id="PF25600">
    <property type="entry name" value="TRIM_CC"/>
    <property type="match status" value="1"/>
</dbReference>
<evidence type="ECO:0000256" key="15">
    <source>
        <dbReference type="ARBA" id="ARBA00063059"/>
    </source>
</evidence>
<evidence type="ECO:0000256" key="14">
    <source>
        <dbReference type="ARBA" id="ARBA00055398"/>
    </source>
</evidence>